<evidence type="ECO:0000313" key="3">
    <source>
        <dbReference type="EMBL" id="TQK79411.1"/>
    </source>
</evidence>
<gene>
    <name evidence="3" type="ORF">FB563_8122</name>
</gene>
<accession>A0A542SXS4</accession>
<evidence type="ECO:0000256" key="2">
    <source>
        <dbReference type="SAM" id="SignalP"/>
    </source>
</evidence>
<evidence type="ECO:0000313" key="4">
    <source>
        <dbReference type="Proteomes" id="UP000318103"/>
    </source>
</evidence>
<proteinExistence type="predicted"/>
<reference evidence="3 4" key="1">
    <citation type="submission" date="2019-06" db="EMBL/GenBank/DDBJ databases">
        <title>Sequencing the genomes of 1000 actinobacteria strains.</title>
        <authorList>
            <person name="Klenk H.-P."/>
        </authorList>
    </citation>
    <scope>NUCLEOTIDE SEQUENCE [LARGE SCALE GENOMIC DNA]</scope>
    <source>
        <strain evidence="3 4">DSM 41929</strain>
    </source>
</reference>
<feature type="chain" id="PRO_5021772111" evidence="2">
    <location>
        <begin position="22"/>
        <end position="83"/>
    </location>
</feature>
<evidence type="ECO:0000256" key="1">
    <source>
        <dbReference type="SAM" id="Phobius"/>
    </source>
</evidence>
<keyword evidence="2" id="KW-0732">Signal</keyword>
<dbReference type="RefSeq" id="WP_055704574.1">
    <property type="nucleotide sequence ID" value="NZ_JBPJFI010000002.1"/>
</dbReference>
<name>A0A542SXS4_9ACTN</name>
<sequence length="83" mass="8996">MRKASAALGSALFLVLVSGSAAVVVPCRPTGGRRAGQWRLPWRLLGLLPLVAGAAVVLEAFTRFALKGARHPRRRSPRPRGRW</sequence>
<protein>
    <submittedName>
        <fullName evidence="3">Uncharacterized protein</fullName>
    </submittedName>
</protein>
<dbReference type="EMBL" id="VFNX01000006">
    <property type="protein sequence ID" value="TQK79411.1"/>
    <property type="molecule type" value="Genomic_DNA"/>
</dbReference>
<dbReference type="AlphaFoldDB" id="A0A542SXS4"/>
<keyword evidence="1" id="KW-0812">Transmembrane</keyword>
<feature type="transmembrane region" description="Helical" evidence="1">
    <location>
        <begin position="46"/>
        <end position="66"/>
    </location>
</feature>
<keyword evidence="1" id="KW-0472">Membrane</keyword>
<feature type="signal peptide" evidence="2">
    <location>
        <begin position="1"/>
        <end position="21"/>
    </location>
</feature>
<comment type="caution">
    <text evidence="3">The sequence shown here is derived from an EMBL/GenBank/DDBJ whole genome shotgun (WGS) entry which is preliminary data.</text>
</comment>
<keyword evidence="4" id="KW-1185">Reference proteome</keyword>
<dbReference type="Proteomes" id="UP000318103">
    <property type="component" value="Unassembled WGS sequence"/>
</dbReference>
<organism evidence="3 4">
    <name type="scientific">Streptomyces puniciscabiei</name>
    <dbReference type="NCBI Taxonomy" id="164348"/>
    <lineage>
        <taxon>Bacteria</taxon>
        <taxon>Bacillati</taxon>
        <taxon>Actinomycetota</taxon>
        <taxon>Actinomycetes</taxon>
        <taxon>Kitasatosporales</taxon>
        <taxon>Streptomycetaceae</taxon>
        <taxon>Streptomyces</taxon>
    </lineage>
</organism>
<keyword evidence="1" id="KW-1133">Transmembrane helix</keyword>